<dbReference type="Pfam" id="PF00441">
    <property type="entry name" value="Acyl-CoA_dh_1"/>
    <property type="match status" value="1"/>
</dbReference>
<keyword evidence="13" id="KW-1185">Reference proteome</keyword>
<dbReference type="InterPro" id="IPR009075">
    <property type="entry name" value="AcylCo_DH/oxidase_C"/>
</dbReference>
<dbReference type="PROSITE" id="PS00073">
    <property type="entry name" value="ACYL_COA_DH_2"/>
    <property type="match status" value="1"/>
</dbReference>
<organism evidence="12 13">
    <name type="scientific">Candidatus Protofrankia datiscae</name>
    <dbReference type="NCBI Taxonomy" id="2716812"/>
    <lineage>
        <taxon>Bacteria</taxon>
        <taxon>Bacillati</taxon>
        <taxon>Actinomycetota</taxon>
        <taxon>Actinomycetes</taxon>
        <taxon>Frankiales</taxon>
        <taxon>Frankiaceae</taxon>
        <taxon>Protofrankia</taxon>
    </lineage>
</organism>
<feature type="region of interest" description="Disordered" evidence="8">
    <location>
        <begin position="1"/>
        <end position="27"/>
    </location>
</feature>
<dbReference type="EMBL" id="CP002801">
    <property type="protein sequence ID" value="AEH10227.1"/>
    <property type="molecule type" value="Genomic_DNA"/>
</dbReference>
<feature type="compositionally biased region" description="Low complexity" evidence="8">
    <location>
        <begin position="1"/>
        <end position="24"/>
    </location>
</feature>
<feature type="domain" description="Acyl-CoA dehydrogenase/oxidase C-terminal" evidence="9">
    <location>
        <begin position="251"/>
        <end position="404"/>
    </location>
</feature>
<dbReference type="GO" id="GO:0008470">
    <property type="term" value="F:3-methylbutanoyl-CoA dehydrogenase activity"/>
    <property type="evidence" value="ECO:0007669"/>
    <property type="project" value="UniProtKB-EC"/>
</dbReference>
<dbReference type="EC" id="1.3.8.4" evidence="12"/>
<dbReference type="Proteomes" id="UP000001549">
    <property type="component" value="Chromosome"/>
</dbReference>
<evidence type="ECO:0000259" key="11">
    <source>
        <dbReference type="Pfam" id="PF02771"/>
    </source>
</evidence>
<dbReference type="InterPro" id="IPR037069">
    <property type="entry name" value="AcylCoA_DH/ox_N_sf"/>
</dbReference>
<sequence precursor="true">MNAAPTALTAPAAGSASAAPGADSSPRRIAERTKAFVQEHVFPVEREIIVDGRPMDDALRVRLQEEARQAGVFGPLSPVAYGGLGLDTRALAHVLEAAGASLIGPIAVNASAPDDGNIHLLAHLATAEQARRYLEPLARGEVRSSLAVSEPSPGAGSDLTMLRTTAEKAPGGWKINGVKHFVTGADGAAFSICMAATAGGGATIFLVDQDNPGLTVGRRMPTLDHSAPGGHCEVTFDDCFVPDDAVLGEVGKGFEQIQARLAPSRIMFSMSWLGVAIRAHEMAAARIVGREAFGAAVAGHGMAQAHVADNEIDIAAARALVHSTAAVIDERGALSGAARHASAITKTFVSEAVWRVLDRVVQLYGGLGVCEDELVARFLVEARGFRIYEGPSEVLRWSIARRVLRAYR</sequence>
<dbReference type="InterPro" id="IPR013786">
    <property type="entry name" value="AcylCoA_DH/ox_N"/>
</dbReference>
<dbReference type="Pfam" id="PF02771">
    <property type="entry name" value="Acyl-CoA_dh_N"/>
    <property type="match status" value="1"/>
</dbReference>
<protein>
    <submittedName>
        <fullName evidence="12">Isovaleryl-CoA dehydrogenase</fullName>
        <ecNumber evidence="12">1.3.8.4</ecNumber>
    </submittedName>
</protein>
<evidence type="ECO:0000256" key="7">
    <source>
        <dbReference type="RuleBase" id="RU362125"/>
    </source>
</evidence>
<feature type="domain" description="Acyl-CoA dehydrogenase/oxidase N-terminal" evidence="11">
    <location>
        <begin position="27"/>
        <end position="141"/>
    </location>
</feature>
<name>F8B6L8_9ACTN</name>
<dbReference type="Pfam" id="PF02770">
    <property type="entry name" value="Acyl-CoA_dh_M"/>
    <property type="match status" value="1"/>
</dbReference>
<dbReference type="eggNOG" id="COG1960">
    <property type="taxonomic scope" value="Bacteria"/>
</dbReference>
<comment type="cofactor">
    <cofactor evidence="1 7">
        <name>FAD</name>
        <dbReference type="ChEBI" id="CHEBI:57692"/>
    </cofactor>
</comment>
<evidence type="ECO:0000256" key="6">
    <source>
        <dbReference type="ARBA" id="ARBA00023002"/>
    </source>
</evidence>
<evidence type="ECO:0000256" key="8">
    <source>
        <dbReference type="SAM" id="MobiDB-lite"/>
    </source>
</evidence>
<dbReference type="Gene3D" id="1.20.140.10">
    <property type="entry name" value="Butyryl-CoA Dehydrogenase, subunit A, domain 3"/>
    <property type="match status" value="1"/>
</dbReference>
<keyword evidence="5 7" id="KW-0274">FAD</keyword>
<reference evidence="12 13" key="1">
    <citation type="submission" date="2011-05" db="EMBL/GenBank/DDBJ databases">
        <title>Complete sequence of chromosome of Frankia symbiont of Datisca glomerata.</title>
        <authorList>
            <consortium name="US DOE Joint Genome Institute"/>
            <person name="Lucas S."/>
            <person name="Han J."/>
            <person name="Lapidus A."/>
            <person name="Cheng J.-F."/>
            <person name="Goodwin L."/>
            <person name="Pitluck S."/>
            <person name="Peters L."/>
            <person name="Mikhailova N."/>
            <person name="Chertkov O."/>
            <person name="Teshima H."/>
            <person name="Han C."/>
            <person name="Tapia R."/>
            <person name="Land M."/>
            <person name="Hauser L."/>
            <person name="Kyrpides N."/>
            <person name="Ivanova N."/>
            <person name="Pagani I."/>
            <person name="Berry A."/>
            <person name="Pawlowski K."/>
            <person name="Persson T."/>
            <person name="Vanden Heuvel B."/>
            <person name="Benson D."/>
            <person name="Woyke T."/>
        </authorList>
    </citation>
    <scope>NUCLEOTIDE SEQUENCE [LARGE SCALE GENOMIC DNA]</scope>
    <source>
        <strain evidence="13">4085684</strain>
    </source>
</reference>
<evidence type="ECO:0000256" key="3">
    <source>
        <dbReference type="ARBA" id="ARBA00011738"/>
    </source>
</evidence>
<keyword evidence="4 7" id="KW-0285">Flavoprotein</keyword>
<dbReference type="InterPro" id="IPR046373">
    <property type="entry name" value="Acyl-CoA_Oxase/DH_mid-dom_sf"/>
</dbReference>
<dbReference type="InterPro" id="IPR006091">
    <property type="entry name" value="Acyl-CoA_Oxase/DH_mid-dom"/>
</dbReference>
<dbReference type="HOGENOM" id="CLU_018204_1_0_11"/>
<dbReference type="InterPro" id="IPR006089">
    <property type="entry name" value="Acyl-CoA_DH_CS"/>
</dbReference>
<dbReference type="InterPro" id="IPR050741">
    <property type="entry name" value="Acyl-CoA_dehydrogenase"/>
</dbReference>
<dbReference type="InterPro" id="IPR009100">
    <property type="entry name" value="AcylCoA_DH/oxidase_NM_dom_sf"/>
</dbReference>
<keyword evidence="6 7" id="KW-0560">Oxidoreductase</keyword>
<gene>
    <name evidence="12" type="ordered locus">FsymDg_2901</name>
</gene>
<dbReference type="RefSeq" id="WP_013874128.1">
    <property type="nucleotide sequence ID" value="NC_015656.1"/>
</dbReference>
<dbReference type="GO" id="GO:0005737">
    <property type="term" value="C:cytoplasm"/>
    <property type="evidence" value="ECO:0007669"/>
    <property type="project" value="TreeGrafter"/>
</dbReference>
<dbReference type="AlphaFoldDB" id="F8B6L8"/>
<evidence type="ECO:0000259" key="10">
    <source>
        <dbReference type="Pfam" id="PF02770"/>
    </source>
</evidence>
<dbReference type="GO" id="GO:0050660">
    <property type="term" value="F:flavin adenine dinucleotide binding"/>
    <property type="evidence" value="ECO:0007669"/>
    <property type="project" value="InterPro"/>
</dbReference>
<dbReference type="STRING" id="656024.FsymDg_2901"/>
<dbReference type="Gene3D" id="1.10.540.10">
    <property type="entry name" value="Acyl-CoA dehydrogenase/oxidase, N-terminal domain"/>
    <property type="match status" value="1"/>
</dbReference>
<dbReference type="KEGG" id="fsy:FsymDg_2901"/>
<evidence type="ECO:0000313" key="13">
    <source>
        <dbReference type="Proteomes" id="UP000001549"/>
    </source>
</evidence>
<evidence type="ECO:0000256" key="5">
    <source>
        <dbReference type="ARBA" id="ARBA00022827"/>
    </source>
</evidence>
<accession>F8B6L8</accession>
<dbReference type="SUPFAM" id="SSF47203">
    <property type="entry name" value="Acyl-CoA dehydrogenase C-terminal domain-like"/>
    <property type="match status" value="1"/>
</dbReference>
<evidence type="ECO:0000256" key="1">
    <source>
        <dbReference type="ARBA" id="ARBA00001974"/>
    </source>
</evidence>
<proteinExistence type="inferred from homology"/>
<dbReference type="SUPFAM" id="SSF56645">
    <property type="entry name" value="Acyl-CoA dehydrogenase NM domain-like"/>
    <property type="match status" value="1"/>
</dbReference>
<evidence type="ECO:0000256" key="4">
    <source>
        <dbReference type="ARBA" id="ARBA00022630"/>
    </source>
</evidence>
<evidence type="ECO:0000259" key="9">
    <source>
        <dbReference type="Pfam" id="PF00441"/>
    </source>
</evidence>
<dbReference type="InterPro" id="IPR036250">
    <property type="entry name" value="AcylCo_DH-like_C"/>
</dbReference>
<dbReference type="PANTHER" id="PTHR48083">
    <property type="entry name" value="MEDIUM-CHAIN SPECIFIC ACYL-COA DEHYDROGENASE, MITOCHONDRIAL-RELATED"/>
    <property type="match status" value="1"/>
</dbReference>
<dbReference type="Gene3D" id="2.40.110.10">
    <property type="entry name" value="Butyryl-CoA Dehydrogenase, subunit A, domain 2"/>
    <property type="match status" value="1"/>
</dbReference>
<evidence type="ECO:0000313" key="12">
    <source>
        <dbReference type="EMBL" id="AEH10227.1"/>
    </source>
</evidence>
<dbReference type="GO" id="GO:0033539">
    <property type="term" value="P:fatty acid beta-oxidation using acyl-CoA dehydrogenase"/>
    <property type="evidence" value="ECO:0007669"/>
    <property type="project" value="TreeGrafter"/>
</dbReference>
<feature type="domain" description="Acyl-CoA oxidase/dehydrogenase middle" evidence="10">
    <location>
        <begin position="146"/>
        <end position="239"/>
    </location>
</feature>
<evidence type="ECO:0000256" key="2">
    <source>
        <dbReference type="ARBA" id="ARBA00009347"/>
    </source>
</evidence>
<comment type="subunit">
    <text evidence="3">Homodimer.</text>
</comment>
<dbReference type="PANTHER" id="PTHR48083:SF13">
    <property type="entry name" value="ACYL-COA DEHYDROGENASE FAMILY MEMBER 11"/>
    <property type="match status" value="1"/>
</dbReference>
<comment type="similarity">
    <text evidence="2 7">Belongs to the acyl-CoA dehydrogenase family.</text>
</comment>